<keyword evidence="4" id="KW-0732">Signal</keyword>
<gene>
    <name evidence="7" type="ORF">FOPG_17463</name>
</gene>
<evidence type="ECO:0000313" key="7">
    <source>
        <dbReference type="EMBL" id="EXL66353.1"/>
    </source>
</evidence>
<evidence type="ECO:0000256" key="1">
    <source>
        <dbReference type="ARBA" id="ARBA00004613"/>
    </source>
</evidence>
<dbReference type="Gene3D" id="2.140.10.30">
    <property type="entry name" value="Dipeptidylpeptidase IV, N-terminal domain"/>
    <property type="match status" value="1"/>
</dbReference>
<dbReference type="GO" id="GO:0005576">
    <property type="term" value="C:extracellular region"/>
    <property type="evidence" value="ECO:0007669"/>
    <property type="project" value="UniProtKB-SubCell"/>
</dbReference>
<evidence type="ECO:0000256" key="2">
    <source>
        <dbReference type="ARBA" id="ARBA00022525"/>
    </source>
</evidence>
<dbReference type="SUPFAM" id="SSF82171">
    <property type="entry name" value="DPP6 N-terminal domain-like"/>
    <property type="match status" value="1"/>
</dbReference>
<dbReference type="InterPro" id="IPR050278">
    <property type="entry name" value="Serine_Prot_S9B/DPPIV"/>
</dbReference>
<organism evidence="7">
    <name type="scientific">Fusarium oxysporum f. sp. conglutinans race 2 54008</name>
    <dbReference type="NCBI Taxonomy" id="1089457"/>
    <lineage>
        <taxon>Eukaryota</taxon>
        <taxon>Fungi</taxon>
        <taxon>Dikarya</taxon>
        <taxon>Ascomycota</taxon>
        <taxon>Pezizomycotina</taxon>
        <taxon>Sordariomycetes</taxon>
        <taxon>Hypocreomycetidae</taxon>
        <taxon>Hypocreales</taxon>
        <taxon>Nectriaceae</taxon>
        <taxon>Fusarium</taxon>
        <taxon>Fusarium oxysporum species complex</taxon>
    </lineage>
</organism>
<dbReference type="PANTHER" id="PTHR11731:SF162">
    <property type="entry name" value="DIPEPTIDYL PEPTIDASE 4-RELATED"/>
    <property type="match status" value="1"/>
</dbReference>
<name>X0GSP8_FUSOX</name>
<dbReference type="GO" id="GO:0006508">
    <property type="term" value="P:proteolysis"/>
    <property type="evidence" value="ECO:0007669"/>
    <property type="project" value="UniProtKB-KW"/>
</dbReference>
<reference evidence="7" key="2">
    <citation type="submission" date="2014-03" db="EMBL/GenBank/DDBJ databases">
        <title>The Genome Annotation of Fusarium oxysporum PHW808.</title>
        <authorList>
            <consortium name="The Broad Institute Genomics Platform"/>
            <person name="Ma L.-J."/>
            <person name="Corby-Kistler H."/>
            <person name="Broz K."/>
            <person name="Gale L.R."/>
            <person name="Jonkers W."/>
            <person name="O'Donnell K."/>
            <person name="Ploetz R."/>
            <person name="Steinberg C."/>
            <person name="Schwartz D.C."/>
            <person name="VanEtten H."/>
            <person name="Zhou S."/>
            <person name="Young S.K."/>
            <person name="Zeng Q."/>
            <person name="Gargeya S."/>
            <person name="Fitzgerald M."/>
            <person name="Abouelleil A."/>
            <person name="Alvarado L."/>
            <person name="Chapman S.B."/>
            <person name="Gainer-Dewar J."/>
            <person name="Goldberg J."/>
            <person name="Griggs A."/>
            <person name="Gujja S."/>
            <person name="Hansen M."/>
            <person name="Howarth C."/>
            <person name="Imamovic A."/>
            <person name="Ireland A."/>
            <person name="Larimer J."/>
            <person name="McCowan C."/>
            <person name="Murphy C."/>
            <person name="Pearson M."/>
            <person name="Poon T.W."/>
            <person name="Priest M."/>
            <person name="Roberts A."/>
            <person name="Saif S."/>
            <person name="Shea T."/>
            <person name="Sykes S."/>
            <person name="Wortman J."/>
            <person name="Nusbaum C."/>
            <person name="Birren B."/>
        </authorList>
    </citation>
    <scope>NUCLEOTIDE SEQUENCE</scope>
    <source>
        <strain evidence="7">54008</strain>
    </source>
</reference>
<dbReference type="InterPro" id="IPR002469">
    <property type="entry name" value="Peptidase_S9B_N"/>
</dbReference>
<feature type="domain" description="Dipeptidylpeptidase IV N-terminal" evidence="6">
    <location>
        <begin position="9"/>
        <end position="228"/>
    </location>
</feature>
<keyword evidence="2" id="KW-0964">Secreted</keyword>
<keyword evidence="5" id="KW-0378">Hydrolase</keyword>
<protein>
    <submittedName>
        <fullName evidence="7">Dipeptidyl-peptidase 4</fullName>
    </submittedName>
</protein>
<dbReference type="GO" id="GO:0005886">
    <property type="term" value="C:plasma membrane"/>
    <property type="evidence" value="ECO:0007669"/>
    <property type="project" value="TreeGrafter"/>
</dbReference>
<evidence type="ECO:0000256" key="4">
    <source>
        <dbReference type="ARBA" id="ARBA00022729"/>
    </source>
</evidence>
<dbReference type="GO" id="GO:0008239">
    <property type="term" value="F:dipeptidyl-peptidase activity"/>
    <property type="evidence" value="ECO:0007669"/>
    <property type="project" value="TreeGrafter"/>
</dbReference>
<dbReference type="PANTHER" id="PTHR11731">
    <property type="entry name" value="PROTEASE FAMILY S9B,C DIPEPTIDYL-PEPTIDASE IV-RELATED"/>
    <property type="match status" value="1"/>
</dbReference>
<dbReference type="Pfam" id="PF00930">
    <property type="entry name" value="DPPIV_N"/>
    <property type="match status" value="1"/>
</dbReference>
<dbReference type="EMBL" id="KK033457">
    <property type="protein sequence ID" value="EXL66353.1"/>
    <property type="molecule type" value="Genomic_DNA"/>
</dbReference>
<sequence length="302" mass="34478">MDNEKLAPTYPRELDLRYLKVGSKNPTVELNILDLSDREYKPVPVDAFEPEELIIGEVAWVTKDHSALIYRAFNRVQDHDAHVVVNPETLKSKVVRKRDGSDGWLEHTLSISFVGPLSCKKDTYYVDVSDEDGWNHIYLYHVKGGKAIQLTSGEWEVSTILNIDTAKKLVYFQASKRHSTERHVYNVSWETKKIPPLVDDTVPGYWLASFSSSGGYYILNYQGPNVPYQELYTTNTTSKPRVAKSFQSLGWKSCISSDPELQYIVYTVDNRGTAKRGRKYCSLMTSQLGKLEPLDQIWAIDL</sequence>
<evidence type="ECO:0000259" key="6">
    <source>
        <dbReference type="Pfam" id="PF00930"/>
    </source>
</evidence>
<comment type="subcellular location">
    <subcellularLocation>
        <location evidence="1">Secreted</location>
    </subcellularLocation>
</comment>
<evidence type="ECO:0000256" key="3">
    <source>
        <dbReference type="ARBA" id="ARBA00022670"/>
    </source>
</evidence>
<dbReference type="HOGENOM" id="CLU_921477_0_0_1"/>
<proteinExistence type="predicted"/>
<accession>X0GSP8</accession>
<reference evidence="7" key="1">
    <citation type="submission" date="2011-11" db="EMBL/GenBank/DDBJ databases">
        <title>The Genome Sequence of Fusarium oxysporum PHW808.</title>
        <authorList>
            <consortium name="The Broad Institute Genome Sequencing Platform"/>
            <person name="Ma L.-J."/>
            <person name="Gale L.R."/>
            <person name="Schwartz D.C."/>
            <person name="Zhou S."/>
            <person name="Corby-Kistler H."/>
            <person name="Young S.K."/>
            <person name="Zeng Q."/>
            <person name="Gargeya S."/>
            <person name="Fitzgerald M."/>
            <person name="Haas B."/>
            <person name="Abouelleil A."/>
            <person name="Alvarado L."/>
            <person name="Arachchi H.M."/>
            <person name="Berlin A."/>
            <person name="Brown A."/>
            <person name="Chapman S.B."/>
            <person name="Chen Z."/>
            <person name="Dunbar C."/>
            <person name="Freedman E."/>
            <person name="Gearin G."/>
            <person name="Goldberg J."/>
            <person name="Griggs A."/>
            <person name="Gujja S."/>
            <person name="Heiman D."/>
            <person name="Howarth C."/>
            <person name="Larson L."/>
            <person name="Lui A."/>
            <person name="MacDonald P.J.P."/>
            <person name="Montmayeur A."/>
            <person name="Murphy C."/>
            <person name="Neiman D."/>
            <person name="Pearson M."/>
            <person name="Priest M."/>
            <person name="Roberts A."/>
            <person name="Saif S."/>
            <person name="Shea T."/>
            <person name="Shenoy N."/>
            <person name="Sisk P."/>
            <person name="Stolte C."/>
            <person name="Sykes S."/>
            <person name="Wortman J."/>
            <person name="Nusbaum C."/>
            <person name="Birren B."/>
        </authorList>
    </citation>
    <scope>NUCLEOTIDE SEQUENCE [LARGE SCALE GENOMIC DNA]</scope>
    <source>
        <strain evidence="7">54008</strain>
    </source>
</reference>
<dbReference type="AlphaFoldDB" id="X0GSP8"/>
<keyword evidence="3" id="KW-0645">Protease</keyword>
<dbReference type="Proteomes" id="UP000030676">
    <property type="component" value="Unassembled WGS sequence"/>
</dbReference>
<evidence type="ECO:0000256" key="5">
    <source>
        <dbReference type="ARBA" id="ARBA00022801"/>
    </source>
</evidence>